<feature type="transmembrane region" description="Helical" evidence="1">
    <location>
        <begin position="223"/>
        <end position="247"/>
    </location>
</feature>
<feature type="transmembrane region" description="Helical" evidence="1">
    <location>
        <begin position="39"/>
        <end position="62"/>
    </location>
</feature>
<keyword evidence="4" id="KW-1185">Reference proteome</keyword>
<feature type="transmembrane region" description="Helical" evidence="1">
    <location>
        <begin position="356"/>
        <end position="375"/>
    </location>
</feature>
<keyword evidence="1" id="KW-1133">Transmembrane helix</keyword>
<dbReference type="PANTHER" id="PTHR34473:SF2">
    <property type="entry name" value="UPF0699 TRANSMEMBRANE PROTEIN YDBT"/>
    <property type="match status" value="1"/>
</dbReference>
<protein>
    <submittedName>
        <fullName evidence="3">Putative membrane protein</fullName>
    </submittedName>
</protein>
<dbReference type="EMBL" id="FNJM01000018">
    <property type="protein sequence ID" value="SDP80447.1"/>
    <property type="molecule type" value="Genomic_DNA"/>
</dbReference>
<evidence type="ECO:0000259" key="2">
    <source>
        <dbReference type="Pfam" id="PF03703"/>
    </source>
</evidence>
<evidence type="ECO:0000256" key="1">
    <source>
        <dbReference type="SAM" id="Phobius"/>
    </source>
</evidence>
<dbReference type="Pfam" id="PF03703">
    <property type="entry name" value="bPH_2"/>
    <property type="match status" value="3"/>
</dbReference>
<gene>
    <name evidence="3" type="ORF">SAMN04488529_11841</name>
</gene>
<reference evidence="3 4" key="1">
    <citation type="submission" date="2016-10" db="EMBL/GenBank/DDBJ databases">
        <authorList>
            <person name="de Groot N.N."/>
        </authorList>
    </citation>
    <scope>NUCLEOTIDE SEQUENCE [LARGE SCALE GENOMIC DNA]</scope>
    <source>
        <strain evidence="3 4">DSM 12272</strain>
    </source>
</reference>
<feature type="domain" description="YdbS-like PH" evidence="2">
    <location>
        <begin position="261"/>
        <end position="326"/>
    </location>
</feature>
<feature type="transmembrane region" description="Helical" evidence="1">
    <location>
        <begin position="12"/>
        <end position="33"/>
    </location>
</feature>
<sequence length="484" mass="54957">MFKELRKNHWIYIIENIIKLFRESYFLIILAFVNWRNEWWIYPVLGGGIVLVIIISIVNWNLVKFQVEGNSLIYNKGIIEKKKMKIPFDKITTIDIGISIFDRIFNTCSAKIDTGASKIKKSEIKLKIKMDEAKELKNIILKNNKAVDEEDIKIDNKDIIKKVITGKELLIYAITKGKLIGALGALFIVMQFMKQVEDGLSLPITEAIDSYVNMDGILGQSTATLILGGFGLLVVIYILITVIFILYENIRLYNYTIISDGINISISYGLLNKKEYALPIKKIHALRYKQGILQQILGIFTIEAITIGYGDEKNEKALIYPIANKKFIEEVINSLIPQLAFNGDVSKPPKKAIPLFITKTTLILAAIFVPIAIFISKMPIMLEMIVVLFILVANIIFQYINYRNTSLGIGKETILATSGSLVKSSIIIKQSSIQSITMRESPFKRKINVCNFVIDIYTNKFGESVQVLNMDKNLKEDLYNNIIM</sequence>
<feature type="transmembrane region" description="Helical" evidence="1">
    <location>
        <begin position="381"/>
        <end position="402"/>
    </location>
</feature>
<dbReference type="PIRSF" id="PIRSF026631">
    <property type="entry name" value="UCP026631"/>
    <property type="match status" value="1"/>
</dbReference>
<evidence type="ECO:0000313" key="4">
    <source>
        <dbReference type="Proteomes" id="UP000198597"/>
    </source>
</evidence>
<keyword evidence="1" id="KW-0812">Transmembrane</keyword>
<feature type="domain" description="YdbS-like PH" evidence="2">
    <location>
        <begin position="63"/>
        <end position="122"/>
    </location>
</feature>
<organism evidence="3 4">
    <name type="scientific">Clostridium gasigenes</name>
    <dbReference type="NCBI Taxonomy" id="94869"/>
    <lineage>
        <taxon>Bacteria</taxon>
        <taxon>Bacillati</taxon>
        <taxon>Bacillota</taxon>
        <taxon>Clostridia</taxon>
        <taxon>Eubacteriales</taxon>
        <taxon>Clostridiaceae</taxon>
        <taxon>Clostridium</taxon>
    </lineage>
</organism>
<dbReference type="InterPro" id="IPR005182">
    <property type="entry name" value="YdbS-like_PH"/>
</dbReference>
<feature type="domain" description="YdbS-like PH" evidence="2">
    <location>
        <begin position="402"/>
        <end position="455"/>
    </location>
</feature>
<name>A0A1H0VPK2_9CLOT</name>
<feature type="transmembrane region" description="Helical" evidence="1">
    <location>
        <begin position="169"/>
        <end position="193"/>
    </location>
</feature>
<dbReference type="STRING" id="94869.SAMN04488529_11841"/>
<proteinExistence type="predicted"/>
<dbReference type="PANTHER" id="PTHR34473">
    <property type="entry name" value="UPF0699 TRANSMEMBRANE PROTEIN YDBS"/>
    <property type="match status" value="1"/>
</dbReference>
<dbReference type="InterPro" id="IPR014529">
    <property type="entry name" value="UCP026631"/>
</dbReference>
<dbReference type="AlphaFoldDB" id="A0A1H0VPK2"/>
<accession>A0A1H0VPK2</accession>
<evidence type="ECO:0000313" key="3">
    <source>
        <dbReference type="EMBL" id="SDP80447.1"/>
    </source>
</evidence>
<keyword evidence="1" id="KW-0472">Membrane</keyword>
<dbReference type="RefSeq" id="WP_175490911.1">
    <property type="nucleotide sequence ID" value="NZ_FNJM01000018.1"/>
</dbReference>
<dbReference type="Proteomes" id="UP000198597">
    <property type="component" value="Unassembled WGS sequence"/>
</dbReference>